<dbReference type="Proteomes" id="UP000611723">
    <property type="component" value="Unassembled WGS sequence"/>
</dbReference>
<accession>A0A934WYF1</accession>
<dbReference type="EMBL" id="JAEQBW010000003">
    <property type="protein sequence ID" value="MBK6265202.1"/>
    <property type="molecule type" value="Genomic_DNA"/>
</dbReference>
<keyword evidence="1" id="KW-0732">Signal</keyword>
<dbReference type="PROSITE" id="PS50983">
    <property type="entry name" value="FE_B12_PBP"/>
    <property type="match status" value="1"/>
</dbReference>
<dbReference type="InterPro" id="IPR050902">
    <property type="entry name" value="ABC_Transporter_SBP"/>
</dbReference>
<evidence type="ECO:0000256" key="1">
    <source>
        <dbReference type="ARBA" id="ARBA00022729"/>
    </source>
</evidence>
<keyword evidence="4" id="KW-1185">Reference proteome</keyword>
<gene>
    <name evidence="3" type="ORF">JKA74_09140</name>
</gene>
<dbReference type="SUPFAM" id="SSF53807">
    <property type="entry name" value="Helical backbone' metal receptor"/>
    <property type="match status" value="1"/>
</dbReference>
<dbReference type="AlphaFoldDB" id="A0A934WYF1"/>
<evidence type="ECO:0000313" key="3">
    <source>
        <dbReference type="EMBL" id="MBK6265202.1"/>
    </source>
</evidence>
<dbReference type="Gene3D" id="3.40.50.1980">
    <property type="entry name" value="Nitrogenase molybdenum iron protein domain"/>
    <property type="match status" value="2"/>
</dbReference>
<dbReference type="InterPro" id="IPR054828">
    <property type="entry name" value="Vit_B12_bind_prot"/>
</dbReference>
<dbReference type="GO" id="GO:0071281">
    <property type="term" value="P:cellular response to iron ion"/>
    <property type="evidence" value="ECO:0007669"/>
    <property type="project" value="TreeGrafter"/>
</dbReference>
<dbReference type="NCBIfam" id="NF038402">
    <property type="entry name" value="TroA_like"/>
    <property type="match status" value="1"/>
</dbReference>
<sequence>MPLIDQIGNVINLDSPATRIISLVPSQTELLYELGLDEQVVGITKFCVHPQEWRKRKTIVGGTKNHHIDKIKALKPDLIIANKEENTKTIIEKLYKLCPVYVSDIADLPGSFQMMMDVGALTDKKEEAEKIVGKIQASFDGLEKMEKPFRVAYCIWKDPWMWVGYDTFIDHLLQKCGFVNVVDKARYPSITIEEIRNLQPDLLLLSSEPYPFKEKHIKSIMEKLPETTISLVDGEMFSWYGSRLMKAAPYFQSFLRELHSHTF</sequence>
<organism evidence="3 4">
    <name type="scientific">Marivirga aurantiaca</name>
    <dbReference type="NCBI Taxonomy" id="2802615"/>
    <lineage>
        <taxon>Bacteria</taxon>
        <taxon>Pseudomonadati</taxon>
        <taxon>Bacteroidota</taxon>
        <taxon>Cytophagia</taxon>
        <taxon>Cytophagales</taxon>
        <taxon>Marivirgaceae</taxon>
        <taxon>Marivirga</taxon>
    </lineage>
</organism>
<reference evidence="3" key="1">
    <citation type="submission" date="2021-01" db="EMBL/GenBank/DDBJ databases">
        <title>Marivirga aurantiaca sp. nov., isolated from intertidal surface sediments.</title>
        <authorList>
            <person name="Zhang M."/>
        </authorList>
    </citation>
    <scope>NUCLEOTIDE SEQUENCE</scope>
    <source>
        <strain evidence="3">S37H4</strain>
    </source>
</reference>
<dbReference type="Pfam" id="PF01497">
    <property type="entry name" value="Peripla_BP_2"/>
    <property type="match status" value="1"/>
</dbReference>
<proteinExistence type="predicted"/>
<dbReference type="PANTHER" id="PTHR30535:SF34">
    <property type="entry name" value="MOLYBDATE-BINDING PROTEIN MOLA"/>
    <property type="match status" value="1"/>
</dbReference>
<dbReference type="PANTHER" id="PTHR30535">
    <property type="entry name" value="VITAMIN B12-BINDING PROTEIN"/>
    <property type="match status" value="1"/>
</dbReference>
<evidence type="ECO:0000313" key="4">
    <source>
        <dbReference type="Proteomes" id="UP000611723"/>
    </source>
</evidence>
<comment type="caution">
    <text evidence="3">The sequence shown here is derived from an EMBL/GenBank/DDBJ whole genome shotgun (WGS) entry which is preliminary data.</text>
</comment>
<name>A0A934WYF1_9BACT</name>
<evidence type="ECO:0000259" key="2">
    <source>
        <dbReference type="PROSITE" id="PS50983"/>
    </source>
</evidence>
<dbReference type="InterPro" id="IPR002491">
    <property type="entry name" value="ABC_transptr_periplasmic_BD"/>
</dbReference>
<protein>
    <submittedName>
        <fullName evidence="3">ABC transporter substrate-binding protein</fullName>
    </submittedName>
</protein>
<feature type="domain" description="Fe/B12 periplasmic-binding" evidence="2">
    <location>
        <begin position="19"/>
        <end position="262"/>
    </location>
</feature>